<dbReference type="AlphaFoldDB" id="A0A4P9W2D9"/>
<dbReference type="InterPro" id="IPR045851">
    <property type="entry name" value="AMP-bd_C_sf"/>
</dbReference>
<dbReference type="GO" id="GO:0031956">
    <property type="term" value="F:medium-chain fatty acid-CoA ligase activity"/>
    <property type="evidence" value="ECO:0007669"/>
    <property type="project" value="TreeGrafter"/>
</dbReference>
<dbReference type="GO" id="GO:0006631">
    <property type="term" value="P:fatty acid metabolic process"/>
    <property type="evidence" value="ECO:0007669"/>
    <property type="project" value="TreeGrafter"/>
</dbReference>
<evidence type="ECO:0000313" key="7">
    <source>
        <dbReference type="Proteomes" id="UP000269721"/>
    </source>
</evidence>
<dbReference type="InterPro" id="IPR042099">
    <property type="entry name" value="ANL_N_sf"/>
</dbReference>
<dbReference type="Gene3D" id="3.40.50.12780">
    <property type="entry name" value="N-terminal domain of ligase-like"/>
    <property type="match status" value="1"/>
</dbReference>
<dbReference type="Pfam" id="PF00550">
    <property type="entry name" value="PP-binding"/>
    <property type="match status" value="1"/>
</dbReference>
<protein>
    <recommendedName>
        <fullName evidence="5">Carrier domain-containing protein</fullName>
    </recommendedName>
</protein>
<dbReference type="Gene3D" id="1.10.1200.10">
    <property type="entry name" value="ACP-like"/>
    <property type="match status" value="1"/>
</dbReference>
<keyword evidence="1" id="KW-0596">Phosphopantetheine</keyword>
<dbReference type="Gene3D" id="3.30.300.30">
    <property type="match status" value="2"/>
</dbReference>
<dbReference type="InterPro" id="IPR020806">
    <property type="entry name" value="PKS_PP-bd"/>
</dbReference>
<dbReference type="OrthoDB" id="3633556at2759"/>
<feature type="domain" description="Carrier" evidence="5">
    <location>
        <begin position="534"/>
        <end position="609"/>
    </location>
</feature>
<name>A0A4P9W2D9_9FUNG</name>
<dbReference type="PROSITE" id="PS50075">
    <property type="entry name" value="CARRIER"/>
    <property type="match status" value="1"/>
</dbReference>
<dbReference type="Pfam" id="PF00501">
    <property type="entry name" value="AMP-binding"/>
    <property type="match status" value="1"/>
</dbReference>
<evidence type="ECO:0000256" key="4">
    <source>
        <dbReference type="SAM" id="Phobius"/>
    </source>
</evidence>
<keyword evidence="4" id="KW-0812">Transmembrane</keyword>
<keyword evidence="4" id="KW-0472">Membrane</keyword>
<evidence type="ECO:0000256" key="1">
    <source>
        <dbReference type="ARBA" id="ARBA00022450"/>
    </source>
</evidence>
<feature type="compositionally biased region" description="Basic and acidic residues" evidence="3">
    <location>
        <begin position="620"/>
        <end position="629"/>
    </location>
</feature>
<gene>
    <name evidence="6" type="ORF">BDK51DRAFT_28180</name>
</gene>
<feature type="transmembrane region" description="Helical" evidence="4">
    <location>
        <begin position="691"/>
        <end position="717"/>
    </location>
</feature>
<proteinExistence type="predicted"/>
<dbReference type="SMART" id="SM00823">
    <property type="entry name" value="PKS_PP"/>
    <property type="match status" value="1"/>
</dbReference>
<dbReference type="InterPro" id="IPR036736">
    <property type="entry name" value="ACP-like_sf"/>
</dbReference>
<reference evidence="7" key="1">
    <citation type="journal article" date="2018" name="Nat. Microbiol.">
        <title>Leveraging single-cell genomics to expand the fungal tree of life.</title>
        <authorList>
            <person name="Ahrendt S.R."/>
            <person name="Quandt C.A."/>
            <person name="Ciobanu D."/>
            <person name="Clum A."/>
            <person name="Salamov A."/>
            <person name="Andreopoulos B."/>
            <person name="Cheng J.F."/>
            <person name="Woyke T."/>
            <person name="Pelin A."/>
            <person name="Henrissat B."/>
            <person name="Reynolds N.K."/>
            <person name="Benny G.L."/>
            <person name="Smith M.E."/>
            <person name="James T.Y."/>
            <person name="Grigoriev I.V."/>
        </authorList>
    </citation>
    <scope>NUCLEOTIDE SEQUENCE [LARGE SCALE GENOMIC DNA]</scope>
</reference>
<dbReference type="InterPro" id="IPR009081">
    <property type="entry name" value="PP-bd_ACP"/>
</dbReference>
<evidence type="ECO:0000256" key="2">
    <source>
        <dbReference type="ARBA" id="ARBA00022553"/>
    </source>
</evidence>
<dbReference type="SUPFAM" id="SSF47336">
    <property type="entry name" value="ACP-like"/>
    <property type="match status" value="1"/>
</dbReference>
<keyword evidence="2" id="KW-0597">Phosphoprotein</keyword>
<dbReference type="PANTHER" id="PTHR43201">
    <property type="entry name" value="ACYL-COA SYNTHETASE"/>
    <property type="match status" value="1"/>
</dbReference>
<feature type="region of interest" description="Disordered" evidence="3">
    <location>
        <begin position="615"/>
        <end position="637"/>
    </location>
</feature>
<dbReference type="GO" id="GO:0031177">
    <property type="term" value="F:phosphopantetheine binding"/>
    <property type="evidence" value="ECO:0007669"/>
    <property type="project" value="InterPro"/>
</dbReference>
<dbReference type="Pfam" id="PF13193">
    <property type="entry name" value="AMP-binding_C"/>
    <property type="match status" value="1"/>
</dbReference>
<evidence type="ECO:0000256" key="3">
    <source>
        <dbReference type="SAM" id="MobiDB-lite"/>
    </source>
</evidence>
<feature type="non-terminal residue" evidence="6">
    <location>
        <position position="1"/>
    </location>
</feature>
<dbReference type="InterPro" id="IPR025110">
    <property type="entry name" value="AMP-bd_C"/>
</dbReference>
<evidence type="ECO:0000313" key="6">
    <source>
        <dbReference type="EMBL" id="RKO85333.1"/>
    </source>
</evidence>
<sequence>LKSLGAKALLIGEALLDAISPIVASSQPVNNKELAKTLTGPEDIALVLRTSGTSGNKKTVPYTLRTLCVGAMCVARSWGLEAHDVNLNMMPLHHVGGIVRNLLAPLLSSGSVVLTTGFDAGFFWDTALMTPYTPTWYYAVPTMHHAILEEGRSRNPGQHNASCGIRMIANAGGGLLPSLAVELREFFAGATVLPSYGMTECMPISTPPIGYALEKPGTSGVSVGPEIVIFGDISKEAFLEPGAIGYIMVRGEPLFAGYEGNESANKDSFTKNGWFNTGDMGYLDEEGYLFITGRSKEVINRGGEIISPVEIEDAVLGHPRVRTSLAFVVPHDVLQESIGIVIVSEPGAKRVDLPELQKYLLHTLQPSKWPQVIVYMNDLPKNMGNKPLRINLAQRFGIPELRDGLPPSSRSYEATCPPRTATIKDPIPAALVVPSPESSLAVLRSHPSVAEAIVIPSPVGSEPKALAAFIKLRDPDADTAVETAAIADEVSRAVHDYDRPRDLVVVDAIPLLEDGSVDIPALALKARPVEGEAGPVERVVANIFRDVLRIDSAEYVGKDTDFFEKGGDSLKAGRMAGIIRKTLGVDIRAQTIISNSSVSSLVTILSDQLPPTHPVFNDKPSVHEPDDKPKPKRPPPVAKNQARAAALAVHAIPLVLLRPMRRLGAWLIFANILCFYKVVLGWVAADAPTRLAQIILAVAVVGILFVGIILPLIALAAKWIIIGRYKAG</sequence>
<organism evidence="6 7">
    <name type="scientific">Blyttiomyces helicus</name>
    <dbReference type="NCBI Taxonomy" id="388810"/>
    <lineage>
        <taxon>Eukaryota</taxon>
        <taxon>Fungi</taxon>
        <taxon>Fungi incertae sedis</taxon>
        <taxon>Chytridiomycota</taxon>
        <taxon>Chytridiomycota incertae sedis</taxon>
        <taxon>Chytridiomycetes</taxon>
        <taxon>Chytridiomycetes incertae sedis</taxon>
        <taxon>Blyttiomyces</taxon>
    </lineage>
</organism>
<keyword evidence="7" id="KW-1185">Reference proteome</keyword>
<evidence type="ECO:0000259" key="5">
    <source>
        <dbReference type="PROSITE" id="PS50075"/>
    </source>
</evidence>
<dbReference type="EMBL" id="KZ999182">
    <property type="protein sequence ID" value="RKO85333.1"/>
    <property type="molecule type" value="Genomic_DNA"/>
</dbReference>
<feature type="transmembrane region" description="Helical" evidence="4">
    <location>
        <begin position="664"/>
        <end position="685"/>
    </location>
</feature>
<dbReference type="Proteomes" id="UP000269721">
    <property type="component" value="Unassembled WGS sequence"/>
</dbReference>
<feature type="non-terminal residue" evidence="6">
    <location>
        <position position="728"/>
    </location>
</feature>
<keyword evidence="4" id="KW-1133">Transmembrane helix</keyword>
<dbReference type="InterPro" id="IPR000873">
    <property type="entry name" value="AMP-dep_synth/lig_dom"/>
</dbReference>
<accession>A0A4P9W2D9</accession>
<dbReference type="SUPFAM" id="SSF56801">
    <property type="entry name" value="Acetyl-CoA synthetase-like"/>
    <property type="match status" value="2"/>
</dbReference>
<dbReference type="PANTHER" id="PTHR43201:SF10">
    <property type="entry name" value="CARRIER DOMAIN-CONTAINING PROTEIN"/>
    <property type="match status" value="1"/>
</dbReference>